<accession>K9UNJ1</accession>
<dbReference type="GO" id="GO:0007165">
    <property type="term" value="P:signal transduction"/>
    <property type="evidence" value="ECO:0007669"/>
    <property type="project" value="InterPro"/>
</dbReference>
<sequence>MSKIIDRASPSSSSQQLLARQSESDAQERFLGFTIGDDLNALIPLIDLQATIKILLSEILPVPQMHESLLGIINYGGKATWVLDLAHLMGGNGYLKTPELTTGMGMLFQIHNETVAMLIDRVGTIETYNFQQCLPIGETMFTEQMRLFLAGYFIDEKQQSRVVIDLQQVIRAII</sequence>
<evidence type="ECO:0000259" key="1">
    <source>
        <dbReference type="PROSITE" id="PS50851"/>
    </source>
</evidence>
<dbReference type="EMBL" id="CP003600">
    <property type="protein sequence ID" value="AFY96375.1"/>
    <property type="molecule type" value="Genomic_DNA"/>
</dbReference>
<dbReference type="Gene3D" id="2.40.50.180">
    <property type="entry name" value="CheA-289, Domain 4"/>
    <property type="match status" value="1"/>
</dbReference>
<dbReference type="SMART" id="SM00260">
    <property type="entry name" value="CheW"/>
    <property type="match status" value="1"/>
</dbReference>
<dbReference type="GO" id="GO:0006935">
    <property type="term" value="P:chemotaxis"/>
    <property type="evidence" value="ECO:0007669"/>
    <property type="project" value="InterPro"/>
</dbReference>
<dbReference type="eggNOG" id="COG0835">
    <property type="taxonomic scope" value="Bacteria"/>
</dbReference>
<dbReference type="PROSITE" id="PS50851">
    <property type="entry name" value="CHEW"/>
    <property type="match status" value="1"/>
</dbReference>
<dbReference type="AlphaFoldDB" id="K9UNJ1"/>
<dbReference type="KEGG" id="cmp:Cha6605_5492"/>
<dbReference type="Proteomes" id="UP000010366">
    <property type="component" value="Chromosome"/>
</dbReference>
<dbReference type="HOGENOM" id="CLU_048995_5_1_3"/>
<reference evidence="2 3" key="1">
    <citation type="submission" date="2012-05" db="EMBL/GenBank/DDBJ databases">
        <title>Finished chromosome of genome of Chamaesiphon sp. PCC 6605.</title>
        <authorList>
            <consortium name="US DOE Joint Genome Institute"/>
            <person name="Gugger M."/>
            <person name="Coursin T."/>
            <person name="Rippka R."/>
            <person name="Tandeau De Marsac N."/>
            <person name="Huntemann M."/>
            <person name="Wei C.-L."/>
            <person name="Han J."/>
            <person name="Detter J.C."/>
            <person name="Han C."/>
            <person name="Tapia R."/>
            <person name="Chen A."/>
            <person name="Kyrpides N."/>
            <person name="Mavromatis K."/>
            <person name="Markowitz V."/>
            <person name="Szeto E."/>
            <person name="Ivanova N."/>
            <person name="Pagani I."/>
            <person name="Pati A."/>
            <person name="Goodwin L."/>
            <person name="Nordberg H.P."/>
            <person name="Cantor M.N."/>
            <person name="Hua S.X."/>
            <person name="Woyke T."/>
            <person name="Kerfeld C.A."/>
        </authorList>
    </citation>
    <scope>NUCLEOTIDE SEQUENCE [LARGE SCALE GENOMIC DNA]</scope>
    <source>
        <strain evidence="3">ATCC 27169 / PCC 6605</strain>
    </source>
</reference>
<keyword evidence="3" id="KW-1185">Reference proteome</keyword>
<organism evidence="2 3">
    <name type="scientific">Chamaesiphon minutus (strain ATCC 27169 / PCC 6605)</name>
    <dbReference type="NCBI Taxonomy" id="1173020"/>
    <lineage>
        <taxon>Bacteria</taxon>
        <taxon>Bacillati</taxon>
        <taxon>Cyanobacteriota</taxon>
        <taxon>Cyanophyceae</taxon>
        <taxon>Gomontiellales</taxon>
        <taxon>Chamaesiphonaceae</taxon>
        <taxon>Chamaesiphon</taxon>
    </lineage>
</organism>
<dbReference type="Pfam" id="PF01584">
    <property type="entry name" value="CheW"/>
    <property type="match status" value="1"/>
</dbReference>
<proteinExistence type="predicted"/>
<protein>
    <submittedName>
        <fullName evidence="2">Chemotaxis signal transduction protein</fullName>
    </submittedName>
</protein>
<feature type="domain" description="CheW-like" evidence="1">
    <location>
        <begin position="27"/>
        <end position="174"/>
    </location>
</feature>
<name>K9UNJ1_CHAP6</name>
<evidence type="ECO:0000313" key="3">
    <source>
        <dbReference type="Proteomes" id="UP000010366"/>
    </source>
</evidence>
<dbReference type="OrthoDB" id="425983at2"/>
<dbReference type="InterPro" id="IPR036061">
    <property type="entry name" value="CheW-like_dom_sf"/>
</dbReference>
<dbReference type="STRING" id="1173020.Cha6605_5492"/>
<evidence type="ECO:0000313" key="2">
    <source>
        <dbReference type="EMBL" id="AFY96375.1"/>
    </source>
</evidence>
<dbReference type="RefSeq" id="WP_015162458.1">
    <property type="nucleotide sequence ID" value="NC_019697.1"/>
</dbReference>
<gene>
    <name evidence="2" type="ORF">Cha6605_5492</name>
</gene>
<dbReference type="InterPro" id="IPR002545">
    <property type="entry name" value="CheW-lke_dom"/>
</dbReference>
<dbReference type="SUPFAM" id="SSF50341">
    <property type="entry name" value="CheW-like"/>
    <property type="match status" value="1"/>
</dbReference>